<name>A0A199NZR1_9XANT</name>
<feature type="domain" description="X-Tfes XVIPCD" evidence="2">
    <location>
        <begin position="136"/>
        <end position="246"/>
    </location>
</feature>
<evidence type="ECO:0000313" key="4">
    <source>
        <dbReference type="Proteomes" id="UP000093858"/>
    </source>
</evidence>
<organism evidence="3 4">
    <name type="scientific">Xanthomonas graminis pv. poae</name>
    <dbReference type="NCBI Taxonomy" id="227946"/>
    <lineage>
        <taxon>Bacteria</taxon>
        <taxon>Pseudomonadati</taxon>
        <taxon>Pseudomonadota</taxon>
        <taxon>Gammaproteobacteria</taxon>
        <taxon>Lysobacterales</taxon>
        <taxon>Lysobacteraceae</taxon>
        <taxon>Xanthomonas</taxon>
        <taxon>Xanthomonas translucens group</taxon>
        <taxon>Xanthomonas graminis</taxon>
    </lineage>
</organism>
<dbReference type="Pfam" id="PF20410">
    <property type="entry name" value="X-Tfes_XVIPCD"/>
    <property type="match status" value="1"/>
</dbReference>
<dbReference type="InterPro" id="IPR046519">
    <property type="entry name" value="X-Tfes_XVIPCD"/>
</dbReference>
<reference evidence="3 4" key="1">
    <citation type="submission" date="2016-04" db="EMBL/GenBank/DDBJ databases">
        <title>Xanthomonas translucens phylogeny.</title>
        <authorList>
            <person name="Langlois P."/>
        </authorList>
    </citation>
    <scope>NUCLEOTIDE SEQUENCE [LARGE SCALE GENOMIC DNA]</scope>
    <source>
        <strain evidence="3 4">B99</strain>
    </source>
</reference>
<gene>
    <name evidence="3" type="ORF">A6R73_04610</name>
</gene>
<evidence type="ECO:0000313" key="3">
    <source>
        <dbReference type="EMBL" id="OAX54138.1"/>
    </source>
</evidence>
<sequence>MGQNYFDKPARNPGGLGALGNSDYANYYAVNPISFVAQKERSLHPPQPGENTPRMALNLSRLHLREALLEENGLNLSHNTQPLPYLDSSTQPPVAGLFQHTIDTHRHVAPVANQLPEIAPASRDGATPDHGSDPTQPQHPDHALLEQIRAGMRKVDADLGKAYDDNSERLSRSLLAACKDNRDMYPGKADYSLADNALDRVDHVVLGKTGNLIAVQGALDDPAMKRAVIPVQQALTTPVEQSDQTLALANQALAQEQQRSVQQELARSVEEPSRALPGR</sequence>
<accession>A0A199NZR1</accession>
<evidence type="ECO:0000256" key="1">
    <source>
        <dbReference type="SAM" id="MobiDB-lite"/>
    </source>
</evidence>
<feature type="region of interest" description="Disordered" evidence="1">
    <location>
        <begin position="119"/>
        <end position="140"/>
    </location>
</feature>
<proteinExistence type="predicted"/>
<comment type="caution">
    <text evidence="3">The sequence shown here is derived from an EMBL/GenBank/DDBJ whole genome shotgun (WGS) entry which is preliminary data.</text>
</comment>
<dbReference type="AlphaFoldDB" id="A0A199NZR1"/>
<protein>
    <recommendedName>
        <fullName evidence="2">X-Tfes XVIPCD domain-containing protein</fullName>
    </recommendedName>
</protein>
<evidence type="ECO:0000259" key="2">
    <source>
        <dbReference type="Pfam" id="PF20410"/>
    </source>
</evidence>
<dbReference type="Proteomes" id="UP000093858">
    <property type="component" value="Unassembled WGS sequence"/>
</dbReference>
<dbReference type="EMBL" id="LWSU01000244">
    <property type="protein sequence ID" value="OAX54138.1"/>
    <property type="molecule type" value="Genomic_DNA"/>
</dbReference>